<dbReference type="InterPro" id="IPR023874">
    <property type="entry name" value="DNA_rSAM_put"/>
</dbReference>
<sequence length="490" mass="56042">MVIKEDLSIMDKLTILSDAAKYDVSCSSSGVERGNNGKGIGNSKACGICHSFSADGRCISLLKILLTNECIYNCRYCINRSSNDVVRATFSPEEICELTMQFYRRNYIEGLFLSSGIIISPDETMKRMLETVILLRKKYNFGGYIHMKAIPGASDDIIKFAGWFVDRMSINLELPTNAALKELAPSKSRQSILHPMNMIKNNIHMNRYEVGMKHTNNYLSDVYNMYNTFSDDTSNEMLDTMFNDGLAANNRLNINNRLNTGNTELSAGHRYKRYIPAGQSSQMIIGATKETDYQLVTIAQNLYDKYDLKRVFYSAFVNVNMDESLPLQEDGKGVPLLREHRLYQADWLMRFYGFKSYDLLSEDNPNFNAFLDPKCDWAIRHLDIFPVEINTAPYALLLKVPGIGVKSARRIINARRMSILDFTSLKKAGVVLKRAVYFITCNGRMMYNIRIDQDYITNALIDNDKKKIYDIEHKDCYKQLSLFDCNVISE</sequence>
<reference evidence="6 7" key="1">
    <citation type="submission" date="2024-03" db="EMBL/GenBank/DDBJ databases">
        <title>Human intestinal bacterial collection.</title>
        <authorList>
            <person name="Pauvert C."/>
            <person name="Hitch T.C.A."/>
            <person name="Clavel T."/>
        </authorList>
    </citation>
    <scope>NUCLEOTIDE SEQUENCE [LARGE SCALE GENOMIC DNA]</scope>
    <source>
        <strain evidence="6 7">CLA-AA-H255</strain>
    </source>
</reference>
<dbReference type="Proteomes" id="UP001442364">
    <property type="component" value="Unassembled WGS sequence"/>
</dbReference>
<dbReference type="CDD" id="cd01335">
    <property type="entry name" value="Radical_SAM"/>
    <property type="match status" value="1"/>
</dbReference>
<evidence type="ECO:0000313" key="6">
    <source>
        <dbReference type="EMBL" id="MEQ2380062.1"/>
    </source>
</evidence>
<dbReference type="InterPro" id="IPR010994">
    <property type="entry name" value="RuvA_2-like"/>
</dbReference>
<name>A0ABV1BXI8_9FIRM</name>
<dbReference type="SFLD" id="SFLDG01102">
    <property type="entry name" value="Uncharacterised_Radical_SAM_Su"/>
    <property type="match status" value="1"/>
</dbReference>
<dbReference type="InterPro" id="IPR051675">
    <property type="entry name" value="Endo/Exo/Phosphatase_dom_1"/>
</dbReference>
<protein>
    <submittedName>
        <fullName evidence="6">DNA modification/repair radical SAM protein</fullName>
    </submittedName>
</protein>
<dbReference type="Pfam" id="PF04055">
    <property type="entry name" value="Radical_SAM"/>
    <property type="match status" value="1"/>
</dbReference>
<dbReference type="InterPro" id="IPR013785">
    <property type="entry name" value="Aldolase_TIM"/>
</dbReference>
<keyword evidence="3" id="KW-0408">Iron</keyword>
<dbReference type="RefSeq" id="WP_349153716.1">
    <property type="nucleotide sequence ID" value="NZ_JBBMER010000006.1"/>
</dbReference>
<dbReference type="Gene3D" id="3.20.20.70">
    <property type="entry name" value="Aldolase class I"/>
    <property type="match status" value="1"/>
</dbReference>
<dbReference type="PANTHER" id="PTHR21180:SF9">
    <property type="entry name" value="TYPE II SECRETION SYSTEM PROTEIN K"/>
    <property type="match status" value="1"/>
</dbReference>
<dbReference type="Gene3D" id="1.10.150.320">
    <property type="entry name" value="Photosystem II 12 kDa extrinsic protein"/>
    <property type="match status" value="1"/>
</dbReference>
<comment type="caution">
    <text evidence="6">The sequence shown here is derived from an EMBL/GenBank/DDBJ whole genome shotgun (WGS) entry which is preliminary data.</text>
</comment>
<dbReference type="InterPro" id="IPR058240">
    <property type="entry name" value="rSAM_sf"/>
</dbReference>
<evidence type="ECO:0000313" key="7">
    <source>
        <dbReference type="Proteomes" id="UP001442364"/>
    </source>
</evidence>
<evidence type="ECO:0000256" key="3">
    <source>
        <dbReference type="ARBA" id="ARBA00023004"/>
    </source>
</evidence>
<dbReference type="InterPro" id="IPR007197">
    <property type="entry name" value="rSAM"/>
</dbReference>
<keyword evidence="1" id="KW-0949">S-adenosyl-L-methionine</keyword>
<dbReference type="SUPFAM" id="SSF102114">
    <property type="entry name" value="Radical SAM enzymes"/>
    <property type="match status" value="1"/>
</dbReference>
<dbReference type="EMBL" id="JBBMER010000006">
    <property type="protein sequence ID" value="MEQ2380062.1"/>
    <property type="molecule type" value="Genomic_DNA"/>
</dbReference>
<keyword evidence="7" id="KW-1185">Reference proteome</keyword>
<evidence type="ECO:0000256" key="2">
    <source>
        <dbReference type="ARBA" id="ARBA00022723"/>
    </source>
</evidence>
<accession>A0ABV1BXI8</accession>
<organism evidence="6 7">
    <name type="scientific">[Lactobacillus] rogosae</name>
    <dbReference type="NCBI Taxonomy" id="706562"/>
    <lineage>
        <taxon>Bacteria</taxon>
        <taxon>Bacillati</taxon>
        <taxon>Bacillota</taxon>
        <taxon>Clostridia</taxon>
        <taxon>Lachnospirales</taxon>
        <taxon>Lachnospiraceae</taxon>
        <taxon>Lachnospira</taxon>
    </lineage>
</organism>
<gene>
    <name evidence="6" type="ORF">WMO14_09235</name>
</gene>
<keyword evidence="4" id="KW-0411">Iron-sulfur</keyword>
<dbReference type="SFLD" id="SFLDS00029">
    <property type="entry name" value="Radical_SAM"/>
    <property type="match status" value="1"/>
</dbReference>
<keyword evidence="2" id="KW-0479">Metal-binding</keyword>
<dbReference type="NCBIfam" id="TIGR03916">
    <property type="entry name" value="rSAM_link_UDG"/>
    <property type="match status" value="1"/>
</dbReference>
<dbReference type="PANTHER" id="PTHR21180">
    <property type="entry name" value="ENDONUCLEASE/EXONUCLEASE/PHOSPHATASE FAMILY DOMAIN-CONTAINING PROTEIN 1"/>
    <property type="match status" value="1"/>
</dbReference>
<evidence type="ECO:0000256" key="4">
    <source>
        <dbReference type="ARBA" id="ARBA00023014"/>
    </source>
</evidence>
<dbReference type="Pfam" id="PF12836">
    <property type="entry name" value="HHH_3"/>
    <property type="match status" value="1"/>
</dbReference>
<dbReference type="SUPFAM" id="SSF47781">
    <property type="entry name" value="RuvA domain 2-like"/>
    <property type="match status" value="1"/>
</dbReference>
<proteinExistence type="predicted"/>
<feature type="domain" description="Radical SAM core" evidence="5">
    <location>
        <begin position="65"/>
        <end position="204"/>
    </location>
</feature>
<evidence type="ECO:0000259" key="5">
    <source>
        <dbReference type="Pfam" id="PF04055"/>
    </source>
</evidence>
<evidence type="ECO:0000256" key="1">
    <source>
        <dbReference type="ARBA" id="ARBA00022691"/>
    </source>
</evidence>